<proteinExistence type="predicted"/>
<dbReference type="Proteomes" id="UP000469890">
    <property type="component" value="Unassembled WGS sequence"/>
</dbReference>
<dbReference type="AlphaFoldDB" id="A0A8H4F5Y6"/>
<dbReference type="EMBL" id="JAAECE010000002">
    <property type="protein sequence ID" value="KAF1804783.1"/>
    <property type="molecule type" value="Genomic_DNA"/>
</dbReference>
<organism evidence="1 2">
    <name type="scientific">Mucor circinelloides f. lusitanicus</name>
    <name type="common">Mucor racemosus var. lusitanicus</name>
    <dbReference type="NCBI Taxonomy" id="29924"/>
    <lineage>
        <taxon>Eukaryota</taxon>
        <taxon>Fungi</taxon>
        <taxon>Fungi incertae sedis</taxon>
        <taxon>Mucoromycota</taxon>
        <taxon>Mucoromycotina</taxon>
        <taxon>Mucoromycetes</taxon>
        <taxon>Mucorales</taxon>
        <taxon>Mucorineae</taxon>
        <taxon>Mucoraceae</taxon>
        <taxon>Mucor</taxon>
    </lineage>
</organism>
<comment type="caution">
    <text evidence="1">The sequence shown here is derived from an EMBL/GenBank/DDBJ whole genome shotgun (WGS) entry which is preliminary data.</text>
</comment>
<reference evidence="1 2" key="1">
    <citation type="submission" date="2019-09" db="EMBL/GenBank/DDBJ databases">
        <authorList>
            <consortium name="DOE Joint Genome Institute"/>
            <person name="Mondo S.J."/>
            <person name="Navarro-Mendoza M.I."/>
            <person name="Perez-Arques C."/>
            <person name="Panchal S."/>
            <person name="Nicolas F.E."/>
            <person name="Ganguly P."/>
            <person name="Pangilinan J."/>
            <person name="Grigoriev I."/>
            <person name="Heitman J."/>
            <person name="Sanya K."/>
            <person name="Garre V."/>
        </authorList>
    </citation>
    <scope>NUCLEOTIDE SEQUENCE [LARGE SCALE GENOMIC DNA]</scope>
    <source>
        <strain evidence="1 2">MU402</strain>
    </source>
</reference>
<evidence type="ECO:0000313" key="1">
    <source>
        <dbReference type="EMBL" id="KAF1804783.1"/>
    </source>
</evidence>
<sequence>MVHNLRNRSVVDKVFVSKSSAASQPFDTRDSNATITEGTNGTTKDFIEYLNKTQKEVILVVLDYAGLTTNVEDLKEFLSNQKNIKKIIVDRLPITTEVEIYETELLLRDQKAINKFNCRTQPVQRSL</sequence>
<accession>A0A8H4F5Y6</accession>
<gene>
    <name evidence="1" type="ORF">FB192DRAFT_1051949</name>
</gene>
<evidence type="ECO:0000313" key="2">
    <source>
        <dbReference type="Proteomes" id="UP000469890"/>
    </source>
</evidence>
<name>A0A8H4F5Y6_MUCCL</name>
<protein>
    <submittedName>
        <fullName evidence="1">Uncharacterized protein</fullName>
    </submittedName>
</protein>